<dbReference type="InterPro" id="IPR001834">
    <property type="entry name" value="CBR-like"/>
</dbReference>
<feature type="binding site" evidence="13">
    <location>
        <position position="130"/>
    </location>
    <ligand>
        <name>FAD</name>
        <dbReference type="ChEBI" id="CHEBI:57692"/>
    </ligand>
</feature>
<feature type="binding site" evidence="13">
    <location>
        <position position="138"/>
    </location>
    <ligand>
        <name>FAD</name>
        <dbReference type="ChEBI" id="CHEBI:57692"/>
    </ligand>
</feature>
<comment type="similarity">
    <text evidence="3 14">Belongs to the flavoprotein pyridine nucleotide cytochrome reductase family.</text>
</comment>
<dbReference type="EMBL" id="GDJX01027609">
    <property type="protein sequence ID" value="JAT40327.1"/>
    <property type="molecule type" value="Transcribed_RNA"/>
</dbReference>
<dbReference type="SUPFAM" id="SSF63380">
    <property type="entry name" value="Riboflavin synthase domain-like"/>
    <property type="match status" value="1"/>
</dbReference>
<evidence type="ECO:0000256" key="13">
    <source>
        <dbReference type="PIRSR" id="PIRSR601834-1"/>
    </source>
</evidence>
<evidence type="ECO:0000256" key="3">
    <source>
        <dbReference type="ARBA" id="ARBA00006105"/>
    </source>
</evidence>
<reference evidence="17" key="1">
    <citation type="submission" date="2015-07" db="EMBL/GenBank/DDBJ databases">
        <title>Transcriptome Assembly of Anthurium amnicola.</title>
        <authorList>
            <person name="Suzuki J."/>
        </authorList>
    </citation>
    <scope>NUCLEOTIDE SEQUENCE</scope>
</reference>
<dbReference type="InterPro" id="IPR001709">
    <property type="entry name" value="Flavoprot_Pyr_Nucl_cyt_Rdtase"/>
</dbReference>
<keyword evidence="7 13" id="KW-0274">FAD</keyword>
<dbReference type="GO" id="GO:0090524">
    <property type="term" value="F:cytochrome-b5 reductase activity, acting on NADH"/>
    <property type="evidence" value="ECO:0007669"/>
    <property type="project" value="UniProtKB-EC"/>
</dbReference>
<organism evidence="17">
    <name type="scientific">Anthurium amnicola</name>
    <dbReference type="NCBI Taxonomy" id="1678845"/>
    <lineage>
        <taxon>Eukaryota</taxon>
        <taxon>Viridiplantae</taxon>
        <taxon>Streptophyta</taxon>
        <taxon>Embryophyta</taxon>
        <taxon>Tracheophyta</taxon>
        <taxon>Spermatophyta</taxon>
        <taxon>Magnoliopsida</taxon>
        <taxon>Liliopsida</taxon>
        <taxon>Araceae</taxon>
        <taxon>Pothoideae</taxon>
        <taxon>Potheae</taxon>
        <taxon>Anthurium</taxon>
    </lineage>
</organism>
<evidence type="ECO:0000256" key="14">
    <source>
        <dbReference type="RuleBase" id="RU361226"/>
    </source>
</evidence>
<evidence type="ECO:0000256" key="1">
    <source>
        <dbReference type="ARBA" id="ARBA00001974"/>
    </source>
</evidence>
<dbReference type="GO" id="GO:0005741">
    <property type="term" value="C:mitochondrial outer membrane"/>
    <property type="evidence" value="ECO:0007669"/>
    <property type="project" value="UniProtKB-SubCell"/>
</dbReference>
<keyword evidence="6" id="KW-1000">Mitochondrion outer membrane</keyword>
<evidence type="ECO:0000256" key="4">
    <source>
        <dbReference type="ARBA" id="ARBA00022630"/>
    </source>
</evidence>
<evidence type="ECO:0000256" key="12">
    <source>
        <dbReference type="ARBA" id="ARBA00023136"/>
    </source>
</evidence>
<gene>
    <name evidence="17" type="primary">CBR1_4</name>
    <name evidence="17" type="ORF">g.136963</name>
</gene>
<evidence type="ECO:0000256" key="5">
    <source>
        <dbReference type="ARBA" id="ARBA00022692"/>
    </source>
</evidence>
<keyword evidence="10 14" id="KW-0520">NAD</keyword>
<keyword evidence="4 13" id="KW-0285">Flavoprotein</keyword>
<dbReference type="InterPro" id="IPR001433">
    <property type="entry name" value="OxRdtase_FAD/NAD-bd"/>
</dbReference>
<keyword evidence="5 15" id="KW-0812">Transmembrane</keyword>
<name>A0A1D1XD31_9ARAE</name>
<evidence type="ECO:0000256" key="15">
    <source>
        <dbReference type="SAM" id="Phobius"/>
    </source>
</evidence>
<keyword evidence="9 14" id="KW-0560">Oxidoreductase</keyword>
<keyword evidence="8 15" id="KW-1133">Transmembrane helix</keyword>
<feature type="binding site" evidence="13">
    <location>
        <position position="111"/>
    </location>
    <ligand>
        <name>FAD</name>
        <dbReference type="ChEBI" id="CHEBI:57692"/>
    </ligand>
</feature>
<feature type="binding site" evidence="13">
    <location>
        <position position="179"/>
    </location>
    <ligand>
        <name>FAD</name>
        <dbReference type="ChEBI" id="CHEBI:57692"/>
    </ligand>
</feature>
<dbReference type="InterPro" id="IPR017927">
    <property type="entry name" value="FAD-bd_FR_type"/>
</dbReference>
<dbReference type="InterPro" id="IPR008333">
    <property type="entry name" value="Cbr1-like_FAD-bd_dom"/>
</dbReference>
<dbReference type="PANTHER" id="PTHR19370:SF184">
    <property type="entry name" value="NADH-CYTOCHROME B5 REDUCTASE-LIKE"/>
    <property type="match status" value="1"/>
</dbReference>
<dbReference type="EC" id="1.6.2.2" evidence="14"/>
<protein>
    <recommendedName>
        <fullName evidence="14">NADH-cytochrome b5 reductase</fullName>
        <ecNumber evidence="14">1.6.2.2</ecNumber>
    </recommendedName>
</protein>
<evidence type="ECO:0000256" key="10">
    <source>
        <dbReference type="ARBA" id="ARBA00023027"/>
    </source>
</evidence>
<feature type="domain" description="FAD-binding FR-type" evidence="16">
    <location>
        <begin position="59"/>
        <end position="162"/>
    </location>
</feature>
<keyword evidence="11" id="KW-0496">Mitochondrion</keyword>
<dbReference type="Pfam" id="PF00175">
    <property type="entry name" value="NAD_binding_1"/>
    <property type="match status" value="1"/>
</dbReference>
<dbReference type="InterPro" id="IPR017938">
    <property type="entry name" value="Riboflavin_synthase-like_b-brl"/>
</dbReference>
<evidence type="ECO:0000256" key="11">
    <source>
        <dbReference type="ARBA" id="ARBA00023128"/>
    </source>
</evidence>
<dbReference type="PANTHER" id="PTHR19370">
    <property type="entry name" value="NADH-CYTOCHROME B5 REDUCTASE"/>
    <property type="match status" value="1"/>
</dbReference>
<evidence type="ECO:0000256" key="2">
    <source>
        <dbReference type="ARBA" id="ARBA00004294"/>
    </source>
</evidence>
<feature type="binding site" evidence="13">
    <location>
        <position position="128"/>
    </location>
    <ligand>
        <name>FAD</name>
        <dbReference type="ChEBI" id="CHEBI:57692"/>
    </ligand>
</feature>
<dbReference type="AlphaFoldDB" id="A0A1D1XD31"/>
<feature type="binding site" evidence="13">
    <location>
        <position position="113"/>
    </location>
    <ligand>
        <name>FAD</name>
        <dbReference type="ChEBI" id="CHEBI:57692"/>
    </ligand>
</feature>
<comment type="subcellular location">
    <subcellularLocation>
        <location evidence="2">Mitochondrion outer membrane</location>
    </subcellularLocation>
</comment>
<evidence type="ECO:0000256" key="6">
    <source>
        <dbReference type="ARBA" id="ARBA00022787"/>
    </source>
</evidence>
<keyword evidence="12 15" id="KW-0472">Membrane</keyword>
<dbReference type="FunFam" id="2.40.30.10:FF:000032">
    <property type="entry name" value="NADH-cytochrome b5 reductase"/>
    <property type="match status" value="1"/>
</dbReference>
<comment type="cofactor">
    <cofactor evidence="1 13 14">
        <name>FAD</name>
        <dbReference type="ChEBI" id="CHEBI:57692"/>
    </cofactor>
</comment>
<dbReference type="InterPro" id="IPR039261">
    <property type="entry name" value="FNR_nucleotide-bd"/>
</dbReference>
<evidence type="ECO:0000313" key="17">
    <source>
        <dbReference type="EMBL" id="JAT40327.1"/>
    </source>
</evidence>
<dbReference type="Pfam" id="PF00970">
    <property type="entry name" value="FAD_binding_6"/>
    <property type="match status" value="1"/>
</dbReference>
<evidence type="ECO:0000256" key="9">
    <source>
        <dbReference type="ARBA" id="ARBA00023002"/>
    </source>
</evidence>
<sequence length="302" mass="33785">MSTETIAISVTTLVFFYFFLPSLFPIIVAVVGGVWFKYLYLDKKDNKNKKKRESVLNPDKWQDFTLVEKVKISHNVALYRFELPNPDDVLGLPIGQHISIQAEIDDKLVTRSYTPTSSDDDLGHFDLVVKSYPTGTLSKYIGELVVGQQIPVKGPKGQFKYRPGLVRAFGMIAGGTGITPMLQIIRAITKNPYDKTSISLIFANQTEEDILLKNELDALAADHKKFKVYYSLDRPPAEGWIGGSGFVTPEVIKQHCPPPADDIKILLCGPTPMVSAMTKHCETLGYKKPRAISKLEDQVFKF</sequence>
<evidence type="ECO:0000259" key="16">
    <source>
        <dbReference type="PROSITE" id="PS51384"/>
    </source>
</evidence>
<dbReference type="PROSITE" id="PS51384">
    <property type="entry name" value="FAD_FR"/>
    <property type="match status" value="1"/>
</dbReference>
<proteinExistence type="inferred from homology"/>
<evidence type="ECO:0000256" key="7">
    <source>
        <dbReference type="ARBA" id="ARBA00022827"/>
    </source>
</evidence>
<dbReference type="SUPFAM" id="SSF52343">
    <property type="entry name" value="Ferredoxin reductase-like, C-terminal NADP-linked domain"/>
    <property type="match status" value="1"/>
</dbReference>
<dbReference type="FunFam" id="3.40.50.80:FF:000019">
    <property type="entry name" value="NADH-cytochrome b5 reductase"/>
    <property type="match status" value="1"/>
</dbReference>
<dbReference type="PRINTS" id="PR00371">
    <property type="entry name" value="FPNCR"/>
</dbReference>
<accession>A0A1D1XD31</accession>
<dbReference type="PRINTS" id="PR00406">
    <property type="entry name" value="CYTB5RDTASE"/>
</dbReference>
<evidence type="ECO:0000256" key="8">
    <source>
        <dbReference type="ARBA" id="ARBA00022989"/>
    </source>
</evidence>
<dbReference type="CDD" id="cd06183">
    <property type="entry name" value="cyt_b5_reduct_like"/>
    <property type="match status" value="1"/>
</dbReference>
<dbReference type="Gene3D" id="3.40.50.80">
    <property type="entry name" value="Nucleotide-binding domain of ferredoxin-NADP reductase (FNR) module"/>
    <property type="match status" value="1"/>
</dbReference>
<dbReference type="Gene3D" id="2.40.30.10">
    <property type="entry name" value="Translation factors"/>
    <property type="match status" value="1"/>
</dbReference>
<feature type="transmembrane region" description="Helical" evidence="15">
    <location>
        <begin position="15"/>
        <end position="41"/>
    </location>
</feature>
<comment type="catalytic activity">
    <reaction evidence="14">
        <text>2 Fe(III)-[cytochrome b5] + NADH = 2 Fe(II)-[cytochrome b5] + NAD(+) + H(+)</text>
        <dbReference type="Rhea" id="RHEA:46680"/>
        <dbReference type="Rhea" id="RHEA-COMP:10438"/>
        <dbReference type="Rhea" id="RHEA-COMP:10439"/>
        <dbReference type="ChEBI" id="CHEBI:15378"/>
        <dbReference type="ChEBI" id="CHEBI:29033"/>
        <dbReference type="ChEBI" id="CHEBI:29034"/>
        <dbReference type="ChEBI" id="CHEBI:57540"/>
        <dbReference type="ChEBI" id="CHEBI:57945"/>
        <dbReference type="EC" id="1.6.2.2"/>
    </reaction>
</comment>